<dbReference type="InterPro" id="IPR017871">
    <property type="entry name" value="ABC_transporter-like_CS"/>
</dbReference>
<evidence type="ECO:0000256" key="4">
    <source>
        <dbReference type="ARBA" id="ARBA00022741"/>
    </source>
</evidence>
<dbReference type="InterPro" id="IPR003439">
    <property type="entry name" value="ABC_transporter-like_ATP-bd"/>
</dbReference>
<feature type="transmembrane region" description="Helical" evidence="9">
    <location>
        <begin position="196"/>
        <end position="215"/>
    </location>
</feature>
<dbReference type="OrthoDB" id="422637at2759"/>
<comment type="similarity">
    <text evidence="1">Belongs to the ABC transporter superfamily. ABCD family. Peroxisomal fatty acyl CoA transporter (TC 3.A.1.203) subfamily.</text>
</comment>
<dbReference type="PROSITE" id="PS50929">
    <property type="entry name" value="ABC_TM1F"/>
    <property type="match status" value="1"/>
</dbReference>
<feature type="transmembrane region" description="Helical" evidence="9">
    <location>
        <begin position="325"/>
        <end position="348"/>
    </location>
</feature>
<dbReference type="PANTHER" id="PTHR11384:SF59">
    <property type="entry name" value="LYSOSOMAL COBALAMIN TRANSPORTER ABCD4"/>
    <property type="match status" value="1"/>
</dbReference>
<dbReference type="InterPro" id="IPR050835">
    <property type="entry name" value="ABC_transporter_sub-D"/>
</dbReference>
<dbReference type="PANTHER" id="PTHR11384">
    <property type="entry name" value="ATP-BINDING CASSETTE, SUB-FAMILY D MEMBER"/>
    <property type="match status" value="1"/>
</dbReference>
<feature type="transmembrane region" description="Helical" evidence="9">
    <location>
        <begin position="300"/>
        <end position="319"/>
    </location>
</feature>
<accession>K0SL63</accession>
<keyword evidence="3 9" id="KW-0812">Transmembrane</keyword>
<dbReference type="Pfam" id="PF06472">
    <property type="entry name" value="ABC_membrane_2"/>
    <property type="match status" value="2"/>
</dbReference>
<dbReference type="EMBL" id="AGNL01013690">
    <property type="protein sequence ID" value="EJK67088.1"/>
    <property type="molecule type" value="Genomic_DNA"/>
</dbReference>
<evidence type="ECO:0008006" key="14">
    <source>
        <dbReference type="Google" id="ProtNLM"/>
    </source>
</evidence>
<evidence type="ECO:0000256" key="3">
    <source>
        <dbReference type="ARBA" id="ARBA00022692"/>
    </source>
</evidence>
<feature type="region of interest" description="Disordered" evidence="8">
    <location>
        <begin position="904"/>
        <end position="925"/>
    </location>
</feature>
<evidence type="ECO:0000259" key="11">
    <source>
        <dbReference type="PROSITE" id="PS50929"/>
    </source>
</evidence>
<gene>
    <name evidence="12" type="ORF">THAOC_11919</name>
</gene>
<feature type="transmembrane region" description="Helical" evidence="9">
    <location>
        <begin position="155"/>
        <end position="176"/>
    </location>
</feature>
<dbReference type="AlphaFoldDB" id="K0SL63"/>
<dbReference type="Gene3D" id="1.20.1560.10">
    <property type="entry name" value="ABC transporter type 1, transmembrane domain"/>
    <property type="match status" value="1"/>
</dbReference>
<dbReference type="CDD" id="cd03223">
    <property type="entry name" value="ABCD_peroxisomal_ALDP"/>
    <property type="match status" value="1"/>
</dbReference>
<dbReference type="GO" id="GO:0016020">
    <property type="term" value="C:membrane"/>
    <property type="evidence" value="ECO:0007669"/>
    <property type="project" value="InterPro"/>
</dbReference>
<dbReference type="GO" id="GO:0140359">
    <property type="term" value="F:ABC-type transporter activity"/>
    <property type="evidence" value="ECO:0007669"/>
    <property type="project" value="InterPro"/>
</dbReference>
<keyword evidence="2" id="KW-0813">Transport</keyword>
<organism evidence="12 13">
    <name type="scientific">Thalassiosira oceanica</name>
    <name type="common">Marine diatom</name>
    <dbReference type="NCBI Taxonomy" id="159749"/>
    <lineage>
        <taxon>Eukaryota</taxon>
        <taxon>Sar</taxon>
        <taxon>Stramenopiles</taxon>
        <taxon>Ochrophyta</taxon>
        <taxon>Bacillariophyta</taxon>
        <taxon>Coscinodiscophyceae</taxon>
        <taxon>Thalassiosirophycidae</taxon>
        <taxon>Thalassiosirales</taxon>
        <taxon>Thalassiosiraceae</taxon>
        <taxon>Thalassiosira</taxon>
    </lineage>
</organism>
<protein>
    <recommendedName>
        <fullName evidence="14">ABC transporter domain-containing protein</fullName>
    </recommendedName>
</protein>
<evidence type="ECO:0000256" key="6">
    <source>
        <dbReference type="ARBA" id="ARBA00022989"/>
    </source>
</evidence>
<dbReference type="PROSITE" id="PS50893">
    <property type="entry name" value="ABC_TRANSPORTER_2"/>
    <property type="match status" value="1"/>
</dbReference>
<dbReference type="OMA" id="HANIGQQ"/>
<evidence type="ECO:0000256" key="7">
    <source>
        <dbReference type="ARBA" id="ARBA00023136"/>
    </source>
</evidence>
<dbReference type="SUPFAM" id="SSF90123">
    <property type="entry name" value="ABC transporter transmembrane region"/>
    <property type="match status" value="1"/>
</dbReference>
<feature type="domain" description="ABC transmembrane type-1" evidence="11">
    <location>
        <begin position="158"/>
        <end position="424"/>
    </location>
</feature>
<evidence type="ECO:0000256" key="1">
    <source>
        <dbReference type="ARBA" id="ARBA00008575"/>
    </source>
</evidence>
<dbReference type="SUPFAM" id="SSF52540">
    <property type="entry name" value="P-loop containing nucleoside triphosphate hydrolases"/>
    <property type="match status" value="1"/>
</dbReference>
<dbReference type="PROSITE" id="PS00211">
    <property type="entry name" value="ABC_TRANSPORTER_1"/>
    <property type="match status" value="1"/>
</dbReference>
<sequence length="925" mass="102736">MRPQSNQPSDIKRVSADTRYAHANIGQQMKQWAMKRLLVVGIAVLVSPTVVAWGTATRSCAANDVISSRTLPWARTPALPRAATLNQRQKYGDRTCLWQVPNGGGGGGEVSDVVDDARGFKEEEKMTLEKAGALAKTFWRMASPYYQESQPGRRLFYGMLLLTLMNSGVSVAFSYISKDFWNALSSKDSAEFYSMMIKFGGALVVGAPVAVLYRYQREQLAVHWREWMTDRVLQLWNSNRVYYSLERDTSGSGELEGDPSLDSIEVNGENSRATAAARIDNPDQRITEDVRTFTAFSLQLFITIATSLIDLVSFSLILYSIQPQLFATIILYALFGTVTTTYIGSSLLPLNFEKLRREADLRYLLVRIRENAESIAFYGGEDVEGKEASGRISSVVENKRDINKAQRNLVGAFNHILNDLTVIVNEFEQLSMFSAGIERLSSFMIAMREADSTRSNEDGLLALPKEGGTSTNDTLVSDERPLLSGPHSEIQLNFVENLDEVLLSIRQLGLVTPDRKRELISGLDLTVRHGENLLIAGPSGCGKSSLLRAIAGLWNAGVGNITRVPDSEVYFLPQRPYCALGSLKDQLLYPSTEAVDARDYPDGHRLSRAHILRQSLADEELLAILDKVDLKELPYRFGNGDPIAGLNTVMDWGNTLSLGEQQRLAFGRVLVNQPKLIILDEATSALDVASEAKMYGLLQDMARKILSGSNQLSRPGTTYVSVGHRPTLLAYHDTKLRLQGGSDYKIEEIEKVSSLPNLKQIQGLLVREDKCEWKGLQTWNGCSMDSMASVQNKSDLRQHVSGVWGNDGVYPARLSALYTPMGPLGQYGHQEDMEGIRLCRRQGARPIPRIPAVWADVFGSFVRRRVEVGEIQCPKIVGLLASAGTHHQEETRWVRILLRSGSQVVRSGPQPDRRPCGPERKTNEI</sequence>
<evidence type="ECO:0000256" key="9">
    <source>
        <dbReference type="SAM" id="Phobius"/>
    </source>
</evidence>
<dbReference type="Pfam" id="PF00005">
    <property type="entry name" value="ABC_tran"/>
    <property type="match status" value="1"/>
</dbReference>
<keyword evidence="6 9" id="KW-1133">Transmembrane helix</keyword>
<dbReference type="InterPro" id="IPR027417">
    <property type="entry name" value="P-loop_NTPase"/>
</dbReference>
<feature type="compositionally biased region" description="Basic and acidic residues" evidence="8">
    <location>
        <begin position="911"/>
        <end position="925"/>
    </location>
</feature>
<feature type="domain" description="ABC transporter" evidence="10">
    <location>
        <begin position="505"/>
        <end position="765"/>
    </location>
</feature>
<dbReference type="Gene3D" id="3.40.50.300">
    <property type="entry name" value="P-loop containing nucleotide triphosphate hydrolases"/>
    <property type="match status" value="1"/>
</dbReference>
<evidence type="ECO:0000313" key="13">
    <source>
        <dbReference type="Proteomes" id="UP000266841"/>
    </source>
</evidence>
<dbReference type="eggNOG" id="KOG0060">
    <property type="taxonomic scope" value="Eukaryota"/>
</dbReference>
<evidence type="ECO:0000313" key="12">
    <source>
        <dbReference type="EMBL" id="EJK67088.1"/>
    </source>
</evidence>
<reference evidence="12 13" key="1">
    <citation type="journal article" date="2012" name="Genome Biol.">
        <title>Genome and low-iron response of an oceanic diatom adapted to chronic iron limitation.</title>
        <authorList>
            <person name="Lommer M."/>
            <person name="Specht M."/>
            <person name="Roy A.S."/>
            <person name="Kraemer L."/>
            <person name="Andreson R."/>
            <person name="Gutowska M.A."/>
            <person name="Wolf J."/>
            <person name="Bergner S.V."/>
            <person name="Schilhabel M.B."/>
            <person name="Klostermeier U.C."/>
            <person name="Beiko R.G."/>
            <person name="Rosenstiel P."/>
            <person name="Hippler M."/>
            <person name="Laroche J."/>
        </authorList>
    </citation>
    <scope>NUCLEOTIDE SEQUENCE [LARGE SCALE GENOMIC DNA]</scope>
    <source>
        <strain evidence="12 13">CCMP1005</strain>
    </source>
</reference>
<keyword evidence="7 9" id="KW-0472">Membrane</keyword>
<dbReference type="Proteomes" id="UP000266841">
    <property type="component" value="Unassembled WGS sequence"/>
</dbReference>
<keyword evidence="4" id="KW-0547">Nucleotide-binding</keyword>
<feature type="transmembrane region" description="Helical" evidence="9">
    <location>
        <begin position="37"/>
        <end position="56"/>
    </location>
</feature>
<dbReference type="InterPro" id="IPR003593">
    <property type="entry name" value="AAA+_ATPase"/>
</dbReference>
<comment type="caution">
    <text evidence="12">The sequence shown here is derived from an EMBL/GenBank/DDBJ whole genome shotgun (WGS) entry which is preliminary data.</text>
</comment>
<dbReference type="GO" id="GO:0005524">
    <property type="term" value="F:ATP binding"/>
    <property type="evidence" value="ECO:0007669"/>
    <property type="project" value="UniProtKB-KW"/>
</dbReference>
<evidence type="ECO:0000256" key="5">
    <source>
        <dbReference type="ARBA" id="ARBA00022840"/>
    </source>
</evidence>
<keyword evidence="5" id="KW-0067">ATP-binding</keyword>
<evidence type="ECO:0000256" key="2">
    <source>
        <dbReference type="ARBA" id="ARBA00022448"/>
    </source>
</evidence>
<evidence type="ECO:0000259" key="10">
    <source>
        <dbReference type="PROSITE" id="PS50893"/>
    </source>
</evidence>
<keyword evidence="13" id="KW-1185">Reference proteome</keyword>
<name>K0SL63_THAOC</name>
<evidence type="ECO:0000256" key="8">
    <source>
        <dbReference type="SAM" id="MobiDB-lite"/>
    </source>
</evidence>
<dbReference type="GO" id="GO:0016887">
    <property type="term" value="F:ATP hydrolysis activity"/>
    <property type="evidence" value="ECO:0007669"/>
    <property type="project" value="InterPro"/>
</dbReference>
<dbReference type="InterPro" id="IPR011527">
    <property type="entry name" value="ABC1_TM_dom"/>
</dbReference>
<dbReference type="SMART" id="SM00382">
    <property type="entry name" value="AAA"/>
    <property type="match status" value="1"/>
</dbReference>
<proteinExistence type="inferred from homology"/>
<dbReference type="InterPro" id="IPR036640">
    <property type="entry name" value="ABC1_TM_sf"/>
</dbReference>